<dbReference type="STRING" id="471854.Dfer_4827"/>
<dbReference type="SUPFAM" id="SSF51391">
    <property type="entry name" value="Thiamin phosphate synthase"/>
    <property type="match status" value="1"/>
</dbReference>
<keyword evidence="4 10" id="KW-0479">Metal-binding</keyword>
<keyword evidence="15" id="KW-1185">Reference proteome</keyword>
<comment type="function">
    <text evidence="1 10">Condenses 4-methyl-5-(beta-hydroxyethyl)thiazole monophosphate (THZ-P) and 2-methyl-4-amino-5-hydroxymethyl pyrimidine pyrophosphate (HMP-PP) to form thiamine monophosphate (TMP).</text>
</comment>
<accession>C6W5T9</accession>
<evidence type="ECO:0000256" key="10">
    <source>
        <dbReference type="HAMAP-Rule" id="MF_00097"/>
    </source>
</evidence>
<evidence type="ECO:0000259" key="13">
    <source>
        <dbReference type="Pfam" id="PF02581"/>
    </source>
</evidence>
<comment type="similarity">
    <text evidence="10 11">Belongs to the thiamine-phosphate synthase family.</text>
</comment>
<dbReference type="HAMAP" id="MF_00097">
    <property type="entry name" value="TMP_synthase"/>
    <property type="match status" value="1"/>
</dbReference>
<dbReference type="OrthoDB" id="9812206at2"/>
<keyword evidence="5 10" id="KW-0460">Magnesium</keyword>
<dbReference type="EMBL" id="CP001619">
    <property type="protein sequence ID" value="ACT96028.1"/>
    <property type="molecule type" value="Genomic_DNA"/>
</dbReference>
<feature type="domain" description="Thiamine phosphate synthase/TenI" evidence="13">
    <location>
        <begin position="15"/>
        <end position="196"/>
    </location>
</feature>
<dbReference type="HOGENOM" id="CLU_018272_3_2_10"/>
<comment type="catalytic activity">
    <reaction evidence="7 10 11">
        <text>4-methyl-5-(2-phosphooxyethyl)-thiazole + 4-amino-2-methyl-5-(diphosphooxymethyl)pyrimidine + H(+) = thiamine phosphate + diphosphate</text>
        <dbReference type="Rhea" id="RHEA:22328"/>
        <dbReference type="ChEBI" id="CHEBI:15378"/>
        <dbReference type="ChEBI" id="CHEBI:33019"/>
        <dbReference type="ChEBI" id="CHEBI:37575"/>
        <dbReference type="ChEBI" id="CHEBI:57841"/>
        <dbReference type="ChEBI" id="CHEBI:58296"/>
        <dbReference type="EC" id="2.5.1.3"/>
    </reaction>
</comment>
<feature type="binding site" evidence="10">
    <location>
        <position position="116"/>
    </location>
    <ligand>
        <name>4-amino-2-methyl-5-(diphosphooxymethyl)pyrimidine</name>
        <dbReference type="ChEBI" id="CHEBI:57841"/>
    </ligand>
</feature>
<feature type="binding site" evidence="10">
    <location>
        <position position="173"/>
    </location>
    <ligand>
        <name>2-[(2R,5Z)-2-carboxy-4-methylthiazol-5(2H)-ylidene]ethyl phosphate</name>
        <dbReference type="ChEBI" id="CHEBI:62899"/>
    </ligand>
</feature>
<proteinExistence type="inferred from homology"/>
<feature type="binding site" evidence="10">
    <location>
        <position position="78"/>
    </location>
    <ligand>
        <name>Mg(2+)</name>
        <dbReference type="ChEBI" id="CHEBI:18420"/>
    </ligand>
</feature>
<evidence type="ECO:0000256" key="9">
    <source>
        <dbReference type="ARBA" id="ARBA00047883"/>
    </source>
</evidence>
<evidence type="ECO:0000256" key="11">
    <source>
        <dbReference type="RuleBase" id="RU003826"/>
    </source>
</evidence>
<dbReference type="NCBIfam" id="TIGR00693">
    <property type="entry name" value="thiE"/>
    <property type="match status" value="1"/>
</dbReference>
<dbReference type="GO" id="GO:0004789">
    <property type="term" value="F:thiamine-phosphate diphosphorylase activity"/>
    <property type="evidence" value="ECO:0007669"/>
    <property type="project" value="UniProtKB-UniRule"/>
</dbReference>
<comment type="pathway">
    <text evidence="2 10 12">Cofactor biosynthesis; thiamine diphosphate biosynthesis; thiamine phosphate from 4-amino-2-methyl-5-diphosphomethylpyrimidine and 4-methyl-5-(2-phosphoethyl)-thiazole: step 1/1.</text>
</comment>
<evidence type="ECO:0000256" key="3">
    <source>
        <dbReference type="ARBA" id="ARBA00022679"/>
    </source>
</evidence>
<dbReference type="KEGG" id="dfe:Dfer_4827"/>
<feature type="binding site" evidence="10">
    <location>
        <position position="145"/>
    </location>
    <ligand>
        <name>4-amino-2-methyl-5-(diphosphooxymethyl)pyrimidine</name>
        <dbReference type="ChEBI" id="CHEBI:57841"/>
    </ligand>
</feature>
<dbReference type="InterPro" id="IPR036206">
    <property type="entry name" value="ThiamineP_synth_sf"/>
</dbReference>
<dbReference type="InterPro" id="IPR034291">
    <property type="entry name" value="TMP_synthase"/>
</dbReference>
<dbReference type="PANTHER" id="PTHR20857:SF23">
    <property type="entry name" value="THIAMINE BIOSYNTHETIC BIFUNCTIONAL ENZYME"/>
    <property type="match status" value="1"/>
</dbReference>
<gene>
    <name evidence="10" type="primary">thiE</name>
    <name evidence="14" type="ordered locus">Dfer_4827</name>
</gene>
<evidence type="ECO:0000256" key="7">
    <source>
        <dbReference type="ARBA" id="ARBA00047334"/>
    </source>
</evidence>
<keyword evidence="3 10" id="KW-0808">Transferase</keyword>
<comment type="catalytic activity">
    <reaction evidence="9 10 11">
        <text>2-[(2R,5Z)-2-carboxy-4-methylthiazol-5(2H)-ylidene]ethyl phosphate + 4-amino-2-methyl-5-(diphosphooxymethyl)pyrimidine + 2 H(+) = thiamine phosphate + CO2 + diphosphate</text>
        <dbReference type="Rhea" id="RHEA:47844"/>
        <dbReference type="ChEBI" id="CHEBI:15378"/>
        <dbReference type="ChEBI" id="CHEBI:16526"/>
        <dbReference type="ChEBI" id="CHEBI:33019"/>
        <dbReference type="ChEBI" id="CHEBI:37575"/>
        <dbReference type="ChEBI" id="CHEBI:57841"/>
        <dbReference type="ChEBI" id="CHEBI:62899"/>
        <dbReference type="EC" id="2.5.1.3"/>
    </reaction>
</comment>
<name>C6W5T9_DYAFD</name>
<dbReference type="Pfam" id="PF02581">
    <property type="entry name" value="TMP-TENI"/>
    <property type="match status" value="1"/>
</dbReference>
<feature type="binding site" evidence="10">
    <location>
        <position position="97"/>
    </location>
    <ligand>
        <name>Mg(2+)</name>
        <dbReference type="ChEBI" id="CHEBI:18420"/>
    </ligand>
</feature>
<dbReference type="GO" id="GO:0009229">
    <property type="term" value="P:thiamine diphosphate biosynthetic process"/>
    <property type="evidence" value="ECO:0007669"/>
    <property type="project" value="UniProtKB-UniRule"/>
</dbReference>
<evidence type="ECO:0000256" key="12">
    <source>
        <dbReference type="RuleBase" id="RU004253"/>
    </source>
</evidence>
<dbReference type="EC" id="2.5.1.3" evidence="10"/>
<evidence type="ECO:0000256" key="2">
    <source>
        <dbReference type="ARBA" id="ARBA00005165"/>
    </source>
</evidence>
<protein>
    <recommendedName>
        <fullName evidence="10">Thiamine-phosphate synthase</fullName>
        <shortName evidence="10">TP synthase</shortName>
        <shortName evidence="10">TPS</shortName>
        <ecNumber evidence="10">2.5.1.3</ecNumber>
    </recommendedName>
    <alternativeName>
        <fullName evidence="10">Thiamine-phosphate pyrophosphorylase</fullName>
        <shortName evidence="10">TMP pyrophosphorylase</shortName>
        <shortName evidence="10">TMP-PPase</shortName>
    </alternativeName>
</protein>
<dbReference type="InterPro" id="IPR022998">
    <property type="entry name" value="ThiamineP_synth_TenI"/>
</dbReference>
<dbReference type="PANTHER" id="PTHR20857">
    <property type="entry name" value="THIAMINE-PHOSPHATE PYROPHOSPHORYLASE"/>
    <property type="match status" value="1"/>
</dbReference>
<evidence type="ECO:0000256" key="1">
    <source>
        <dbReference type="ARBA" id="ARBA00003814"/>
    </source>
</evidence>
<keyword evidence="6 10" id="KW-0784">Thiamine biosynthesis</keyword>
<comment type="cofactor">
    <cofactor evidence="10">
        <name>Mg(2+)</name>
        <dbReference type="ChEBI" id="CHEBI:18420"/>
    </cofactor>
    <text evidence="10">Binds 1 Mg(2+) ion per subunit.</text>
</comment>
<comment type="catalytic activity">
    <reaction evidence="8 10 11">
        <text>2-(2-carboxy-4-methylthiazol-5-yl)ethyl phosphate + 4-amino-2-methyl-5-(diphosphooxymethyl)pyrimidine + 2 H(+) = thiamine phosphate + CO2 + diphosphate</text>
        <dbReference type="Rhea" id="RHEA:47848"/>
        <dbReference type="ChEBI" id="CHEBI:15378"/>
        <dbReference type="ChEBI" id="CHEBI:16526"/>
        <dbReference type="ChEBI" id="CHEBI:33019"/>
        <dbReference type="ChEBI" id="CHEBI:37575"/>
        <dbReference type="ChEBI" id="CHEBI:57841"/>
        <dbReference type="ChEBI" id="CHEBI:62890"/>
        <dbReference type="EC" id="2.5.1.3"/>
    </reaction>
</comment>
<evidence type="ECO:0000256" key="4">
    <source>
        <dbReference type="ARBA" id="ARBA00022723"/>
    </source>
</evidence>
<sequence>MVATTKMHMNSNLELYLVTDEAACLGRDFYWVVEEAVKGGVTMVQLREKSLSTRAFIERAKRLKAILETYNVPLIINDRLDVALAVDADGVHIGQSDMPFQTAHRLLGEGKIIGLSAEKQDDVLEAEQWNLSYLAVSPLFATPTKTDTEKPWELDGLQWARQQSRHPLVVIGGLHPENVHDAITNGANGVAVVSAICSAPSPREAAQALKSIIQNSILWPAKNF</sequence>
<feature type="binding site" evidence="10">
    <location>
        <begin position="45"/>
        <end position="49"/>
    </location>
    <ligand>
        <name>4-amino-2-methyl-5-(diphosphooxymethyl)pyrimidine</name>
        <dbReference type="ChEBI" id="CHEBI:57841"/>
    </ligand>
</feature>
<feature type="binding site" evidence="10">
    <location>
        <begin position="193"/>
        <end position="194"/>
    </location>
    <ligand>
        <name>2-[(2R,5Z)-2-carboxy-4-methylthiazol-5(2H)-ylidene]ethyl phosphate</name>
        <dbReference type="ChEBI" id="CHEBI:62899"/>
    </ligand>
</feature>
<dbReference type="GO" id="GO:0005737">
    <property type="term" value="C:cytoplasm"/>
    <property type="evidence" value="ECO:0007669"/>
    <property type="project" value="TreeGrafter"/>
</dbReference>
<dbReference type="CDD" id="cd00564">
    <property type="entry name" value="TMP_TenI"/>
    <property type="match status" value="1"/>
</dbReference>
<organism evidence="14 15">
    <name type="scientific">Dyadobacter fermentans (strain ATCC 700827 / DSM 18053 / CIP 107007 / KCTC 52180 / NS114)</name>
    <dbReference type="NCBI Taxonomy" id="471854"/>
    <lineage>
        <taxon>Bacteria</taxon>
        <taxon>Pseudomonadati</taxon>
        <taxon>Bacteroidota</taxon>
        <taxon>Cytophagia</taxon>
        <taxon>Cytophagales</taxon>
        <taxon>Spirosomataceae</taxon>
        <taxon>Dyadobacter</taxon>
    </lineage>
</organism>
<evidence type="ECO:0000256" key="5">
    <source>
        <dbReference type="ARBA" id="ARBA00022842"/>
    </source>
</evidence>
<evidence type="ECO:0000256" key="6">
    <source>
        <dbReference type="ARBA" id="ARBA00022977"/>
    </source>
</evidence>
<dbReference type="FunFam" id="3.20.20.70:FF:000096">
    <property type="entry name" value="Thiamine-phosphate synthase"/>
    <property type="match status" value="1"/>
</dbReference>
<dbReference type="InterPro" id="IPR013785">
    <property type="entry name" value="Aldolase_TIM"/>
</dbReference>
<dbReference type="GO" id="GO:0009228">
    <property type="term" value="P:thiamine biosynthetic process"/>
    <property type="evidence" value="ECO:0007669"/>
    <property type="project" value="UniProtKB-KW"/>
</dbReference>
<evidence type="ECO:0000313" key="15">
    <source>
        <dbReference type="Proteomes" id="UP000002011"/>
    </source>
</evidence>
<dbReference type="GO" id="GO:0000287">
    <property type="term" value="F:magnesium ion binding"/>
    <property type="evidence" value="ECO:0007669"/>
    <property type="project" value="UniProtKB-UniRule"/>
</dbReference>
<evidence type="ECO:0000313" key="14">
    <source>
        <dbReference type="EMBL" id="ACT96028.1"/>
    </source>
</evidence>
<feature type="binding site" evidence="10">
    <location>
        <begin position="142"/>
        <end position="144"/>
    </location>
    <ligand>
        <name>2-[(2R,5Z)-2-carboxy-4-methylthiazol-5(2H)-ylidene]ethyl phosphate</name>
        <dbReference type="ChEBI" id="CHEBI:62899"/>
    </ligand>
</feature>
<reference evidence="14 15" key="1">
    <citation type="journal article" date="2009" name="Stand. Genomic Sci.">
        <title>Complete genome sequence of Dyadobacter fermentans type strain (NS114).</title>
        <authorList>
            <person name="Lang E."/>
            <person name="Lapidus A."/>
            <person name="Chertkov O."/>
            <person name="Brettin T."/>
            <person name="Detter J.C."/>
            <person name="Han C."/>
            <person name="Copeland A."/>
            <person name="Glavina Del Rio T."/>
            <person name="Nolan M."/>
            <person name="Chen F."/>
            <person name="Lucas S."/>
            <person name="Tice H."/>
            <person name="Cheng J.F."/>
            <person name="Land M."/>
            <person name="Hauser L."/>
            <person name="Chang Y.J."/>
            <person name="Jeffries C.D."/>
            <person name="Kopitz M."/>
            <person name="Bruce D."/>
            <person name="Goodwin L."/>
            <person name="Pitluck S."/>
            <person name="Ovchinnikova G."/>
            <person name="Pati A."/>
            <person name="Ivanova N."/>
            <person name="Mavrommatis K."/>
            <person name="Chen A."/>
            <person name="Palaniappan K."/>
            <person name="Chain P."/>
            <person name="Bristow J."/>
            <person name="Eisen J.A."/>
            <person name="Markowitz V."/>
            <person name="Hugenholtz P."/>
            <person name="Goker M."/>
            <person name="Rohde M."/>
            <person name="Kyrpides N.C."/>
            <person name="Klenk H.P."/>
        </authorList>
    </citation>
    <scope>NUCLEOTIDE SEQUENCE [LARGE SCALE GENOMIC DNA]</scope>
    <source>
        <strain evidence="15">ATCC 700827 / DSM 18053 / CIP 107007 / KCTC 52180 / NS114</strain>
    </source>
</reference>
<dbReference type="Proteomes" id="UP000002011">
    <property type="component" value="Chromosome"/>
</dbReference>
<feature type="binding site" evidence="10">
    <location>
        <position position="77"/>
    </location>
    <ligand>
        <name>4-amino-2-methyl-5-(diphosphooxymethyl)pyrimidine</name>
        <dbReference type="ChEBI" id="CHEBI:57841"/>
    </ligand>
</feature>
<dbReference type="Gene3D" id="3.20.20.70">
    <property type="entry name" value="Aldolase class I"/>
    <property type="match status" value="1"/>
</dbReference>
<dbReference type="AlphaFoldDB" id="C6W5T9"/>
<dbReference type="eggNOG" id="COG0352">
    <property type="taxonomic scope" value="Bacteria"/>
</dbReference>
<evidence type="ECO:0000256" key="8">
    <source>
        <dbReference type="ARBA" id="ARBA00047851"/>
    </source>
</evidence>
<dbReference type="UniPathway" id="UPA00060">
    <property type="reaction ID" value="UER00141"/>
</dbReference>